<reference evidence="1" key="1">
    <citation type="submission" date="2020-12" db="EMBL/GenBank/DDBJ databases">
        <title>Geomonas sp. Red875, isolated from river sediment.</title>
        <authorList>
            <person name="Xu Z."/>
            <person name="Zhang Z."/>
            <person name="Masuda Y."/>
            <person name="Itoh H."/>
            <person name="Senoo K."/>
        </authorList>
    </citation>
    <scope>NUCLEOTIDE SEQUENCE</scope>
    <source>
        <strain evidence="1">Red875</strain>
    </source>
</reference>
<evidence type="ECO:0008006" key="3">
    <source>
        <dbReference type="Google" id="ProtNLM"/>
    </source>
</evidence>
<keyword evidence="2" id="KW-1185">Reference proteome</keyword>
<evidence type="ECO:0000313" key="2">
    <source>
        <dbReference type="Proteomes" id="UP000636888"/>
    </source>
</evidence>
<dbReference type="Proteomes" id="UP000636888">
    <property type="component" value="Unassembled WGS sequence"/>
</dbReference>
<dbReference type="Pfam" id="PF13591">
    <property type="entry name" value="MerR_2"/>
    <property type="match status" value="1"/>
</dbReference>
<gene>
    <name evidence="1" type="ORF">JFN93_17090</name>
</gene>
<dbReference type="EMBL" id="JAEMHM010000014">
    <property type="protein sequence ID" value="MBJ6726428.1"/>
    <property type="molecule type" value="Genomic_DNA"/>
</dbReference>
<dbReference type="Gene3D" id="1.10.1660.10">
    <property type="match status" value="1"/>
</dbReference>
<proteinExistence type="predicted"/>
<comment type="caution">
    <text evidence="1">The sequence shown here is derived from an EMBL/GenBank/DDBJ whole genome shotgun (WGS) entry which is preliminary data.</text>
</comment>
<accession>A0A8J7JF24</accession>
<sequence length="100" mass="11355">MTARQYEIIISRKHEMVSVPGITIHELCRLCECHLSVAKRLFSIGLIEPLSGGATPLFDRSAVIRARKALRLKRDLGLNFDAVALVMELLDRIDDLERRL</sequence>
<dbReference type="AlphaFoldDB" id="A0A8J7JF24"/>
<protein>
    <recommendedName>
        <fullName evidence="3">MerR family transcriptional regulator</fullName>
    </recommendedName>
</protein>
<dbReference type="RefSeq" id="WP_199385344.1">
    <property type="nucleotide sequence ID" value="NZ_JAEMHM010000014.1"/>
</dbReference>
<name>A0A8J7JF24_9BACT</name>
<organism evidence="1 2">
    <name type="scientific">Geomesophilobacter sediminis</name>
    <dbReference type="NCBI Taxonomy" id="2798584"/>
    <lineage>
        <taxon>Bacteria</taxon>
        <taxon>Pseudomonadati</taxon>
        <taxon>Thermodesulfobacteriota</taxon>
        <taxon>Desulfuromonadia</taxon>
        <taxon>Geobacterales</taxon>
        <taxon>Geobacteraceae</taxon>
        <taxon>Geomesophilobacter</taxon>
    </lineage>
</organism>
<evidence type="ECO:0000313" key="1">
    <source>
        <dbReference type="EMBL" id="MBJ6726428.1"/>
    </source>
</evidence>